<evidence type="ECO:0000256" key="2">
    <source>
        <dbReference type="ARBA" id="ARBA00013855"/>
    </source>
</evidence>
<dbReference type="Gene3D" id="2.40.10.340">
    <property type="entry name" value="Rod shape-determining protein MreC, domain 1"/>
    <property type="match status" value="1"/>
</dbReference>
<evidence type="ECO:0000256" key="3">
    <source>
        <dbReference type="ARBA" id="ARBA00022960"/>
    </source>
</evidence>
<dbReference type="InterPro" id="IPR042177">
    <property type="entry name" value="Cell/Rod_1"/>
</dbReference>
<dbReference type="Pfam" id="PF04085">
    <property type="entry name" value="MreC"/>
    <property type="match status" value="1"/>
</dbReference>
<dbReference type="EMBL" id="RDBE01000006">
    <property type="protein sequence ID" value="RLV49695.1"/>
    <property type="molecule type" value="Genomic_DNA"/>
</dbReference>
<dbReference type="PANTHER" id="PTHR34138:SF1">
    <property type="entry name" value="CELL SHAPE-DETERMINING PROTEIN MREC"/>
    <property type="match status" value="1"/>
</dbReference>
<name>A0A3L8P307_9ACTN</name>
<dbReference type="OrthoDB" id="5196068at2"/>
<keyword evidence="3 5" id="KW-0133">Cell shape</keyword>
<dbReference type="PANTHER" id="PTHR34138">
    <property type="entry name" value="CELL SHAPE-DETERMINING PROTEIN MREC"/>
    <property type="match status" value="1"/>
</dbReference>
<comment type="caution">
    <text evidence="7">The sequence shown here is derived from an EMBL/GenBank/DDBJ whole genome shotgun (WGS) entry which is preliminary data.</text>
</comment>
<dbReference type="PIRSF" id="PIRSF038471">
    <property type="entry name" value="MreC"/>
    <property type="match status" value="1"/>
</dbReference>
<dbReference type="AlphaFoldDB" id="A0A3L8P307"/>
<proteinExistence type="inferred from homology"/>
<evidence type="ECO:0000313" key="8">
    <source>
        <dbReference type="Proteomes" id="UP000281708"/>
    </source>
</evidence>
<dbReference type="InterPro" id="IPR007221">
    <property type="entry name" value="MreC"/>
</dbReference>
<dbReference type="GO" id="GO:0005886">
    <property type="term" value="C:plasma membrane"/>
    <property type="evidence" value="ECO:0007669"/>
    <property type="project" value="TreeGrafter"/>
</dbReference>
<organism evidence="7 8">
    <name type="scientific">Nocardioides mangrovicus</name>
    <dbReference type="NCBI Taxonomy" id="2478913"/>
    <lineage>
        <taxon>Bacteria</taxon>
        <taxon>Bacillati</taxon>
        <taxon>Actinomycetota</taxon>
        <taxon>Actinomycetes</taxon>
        <taxon>Propionibacteriales</taxon>
        <taxon>Nocardioidaceae</taxon>
        <taxon>Nocardioides</taxon>
    </lineage>
</organism>
<evidence type="ECO:0000256" key="1">
    <source>
        <dbReference type="ARBA" id="ARBA00009369"/>
    </source>
</evidence>
<evidence type="ECO:0000256" key="5">
    <source>
        <dbReference type="PIRNR" id="PIRNR038471"/>
    </source>
</evidence>
<keyword evidence="8" id="KW-1185">Reference proteome</keyword>
<reference evidence="7 8" key="1">
    <citation type="submission" date="2018-10" db="EMBL/GenBank/DDBJ databases">
        <title>Marmoricola sp. 4Q3S-7 whole genome shotgun sequence.</title>
        <authorList>
            <person name="Li F."/>
        </authorList>
    </citation>
    <scope>NUCLEOTIDE SEQUENCE [LARGE SCALE GENOMIC DNA]</scope>
    <source>
        <strain evidence="7 8">4Q3S-7</strain>
    </source>
</reference>
<dbReference type="InterPro" id="IPR042175">
    <property type="entry name" value="Cell/Rod_MreC_2"/>
</dbReference>
<evidence type="ECO:0000313" key="7">
    <source>
        <dbReference type="EMBL" id="RLV49695.1"/>
    </source>
</evidence>
<feature type="domain" description="Rod shape-determining protein MreC beta-barrel core" evidence="6">
    <location>
        <begin position="145"/>
        <end position="290"/>
    </location>
</feature>
<dbReference type="Proteomes" id="UP000281708">
    <property type="component" value="Unassembled WGS sequence"/>
</dbReference>
<gene>
    <name evidence="7" type="ORF">D9V37_07200</name>
</gene>
<sequence length="309" mass="31698">MTARSRLSRLVRDGRDAPRSAARLLALLVLASAALMVVDARGGTSGDSPIDPARAAVGTVVGPVEAGANSAVRPFRALGDAVRTNGHLRGRVATLQEQNSDLRSRLATEPVDRNRLAEYDGLTSAAHDTGYTLVPAHVVGIGAAQSFTRTVTLDAGTSAGIHADSTVVSKDGLVGRVVRATRDSATVLLAVDSQSVVGGRLASTMKIGFLRGNGSLGNGGRLSLDLVDNAVPPQVGDAVVTWGSGKGGPYVAGIPIGQVTKVSTSPRELSRTATIKPYVDFGALDLVGVVVAKGTHSDRSLIQADGKVQ</sequence>
<dbReference type="Gene3D" id="2.40.10.350">
    <property type="entry name" value="Rod shape-determining protein MreC, domain 2"/>
    <property type="match status" value="1"/>
</dbReference>
<dbReference type="InterPro" id="IPR055342">
    <property type="entry name" value="MreC_beta-barrel_core"/>
</dbReference>
<accession>A0A3L8P307</accession>
<comment type="function">
    <text evidence="5">Involved in formation and maintenance of cell shape.</text>
</comment>
<dbReference type="GO" id="GO:0008360">
    <property type="term" value="P:regulation of cell shape"/>
    <property type="evidence" value="ECO:0007669"/>
    <property type="project" value="UniProtKB-KW"/>
</dbReference>
<evidence type="ECO:0000259" key="6">
    <source>
        <dbReference type="Pfam" id="PF04085"/>
    </source>
</evidence>
<dbReference type="RefSeq" id="WP_121805460.1">
    <property type="nucleotide sequence ID" value="NZ_RDBE01000006.1"/>
</dbReference>
<protein>
    <recommendedName>
        <fullName evidence="2 5">Cell shape-determining protein MreC</fullName>
    </recommendedName>
    <alternativeName>
        <fullName evidence="4 5">Cell shape protein MreC</fullName>
    </alternativeName>
</protein>
<evidence type="ECO:0000256" key="4">
    <source>
        <dbReference type="ARBA" id="ARBA00032089"/>
    </source>
</evidence>
<comment type="similarity">
    <text evidence="1 5">Belongs to the MreC family.</text>
</comment>